<accession>A0A933SAK0</accession>
<feature type="domain" description="Cytochrome c-552/4" evidence="4">
    <location>
        <begin position="41"/>
        <end position="124"/>
    </location>
</feature>
<keyword evidence="1 3" id="KW-0732">Signal</keyword>
<dbReference type="InterPro" id="IPR036280">
    <property type="entry name" value="Multihaem_cyt_sf"/>
</dbReference>
<name>A0A933SAK0_UNCEI</name>
<dbReference type="SUPFAM" id="SSF48695">
    <property type="entry name" value="Multiheme cytochromes"/>
    <property type="match status" value="1"/>
</dbReference>
<dbReference type="PANTHER" id="PTHR35038">
    <property type="entry name" value="DISSIMILATORY SULFITE REDUCTASE SIRA"/>
    <property type="match status" value="1"/>
</dbReference>
<comment type="caution">
    <text evidence="5">The sequence shown here is derived from an EMBL/GenBank/DDBJ whole genome shotgun (WGS) entry which is preliminary data.</text>
</comment>
<protein>
    <submittedName>
        <fullName evidence="5">Cytochrome c family protein</fullName>
    </submittedName>
</protein>
<sequence>MKSRLWIGLAVVTAIFAASFTSAQEGEAPAVVGHYVGVKNCKKCHSSAAKGAQYKQWSESKHSQAFLVLASPKALEIAAAKGIKDPQKAKECLECHVTGYGADASMFEATYSDSAGVGCESCHGPGSGYYKSSTMKAIKAGTQDGKALGLVMPTKEVCAKCHNERGTSGKPVNWPADSAKIAHPVPAGAAE</sequence>
<dbReference type="Pfam" id="PF13435">
    <property type="entry name" value="Cytochrome_C554"/>
    <property type="match status" value="1"/>
</dbReference>
<dbReference type="AlphaFoldDB" id="A0A933SAK0"/>
<proteinExistence type="predicted"/>
<feature type="signal peptide" evidence="3">
    <location>
        <begin position="1"/>
        <end position="23"/>
    </location>
</feature>
<evidence type="ECO:0000313" key="6">
    <source>
        <dbReference type="Proteomes" id="UP000696931"/>
    </source>
</evidence>
<dbReference type="EMBL" id="JACRIW010000004">
    <property type="protein sequence ID" value="MBI5167916.1"/>
    <property type="molecule type" value="Genomic_DNA"/>
</dbReference>
<dbReference type="InterPro" id="IPR023155">
    <property type="entry name" value="Cyt_c-552/4"/>
</dbReference>
<dbReference type="Proteomes" id="UP000696931">
    <property type="component" value="Unassembled WGS sequence"/>
</dbReference>
<dbReference type="InterPro" id="IPR051829">
    <property type="entry name" value="Multiheme_Cytochr_ET"/>
</dbReference>
<feature type="chain" id="PRO_5037802838" evidence="3">
    <location>
        <begin position="24"/>
        <end position="191"/>
    </location>
</feature>
<dbReference type="Gene3D" id="1.10.1130.10">
    <property type="entry name" value="Flavocytochrome C3, Chain A"/>
    <property type="match status" value="1"/>
</dbReference>
<evidence type="ECO:0000256" key="2">
    <source>
        <dbReference type="SAM" id="MobiDB-lite"/>
    </source>
</evidence>
<evidence type="ECO:0000256" key="3">
    <source>
        <dbReference type="SAM" id="SignalP"/>
    </source>
</evidence>
<reference evidence="5" key="1">
    <citation type="submission" date="2020-07" db="EMBL/GenBank/DDBJ databases">
        <title>Huge and variable diversity of episymbiotic CPR bacteria and DPANN archaea in groundwater ecosystems.</title>
        <authorList>
            <person name="He C.Y."/>
            <person name="Keren R."/>
            <person name="Whittaker M."/>
            <person name="Farag I.F."/>
            <person name="Doudna J."/>
            <person name="Cate J.H.D."/>
            <person name="Banfield J.F."/>
        </authorList>
    </citation>
    <scope>NUCLEOTIDE SEQUENCE</scope>
    <source>
        <strain evidence="5">NC_groundwater_1813_Pr3_B-0.1um_71_17</strain>
    </source>
</reference>
<gene>
    <name evidence="5" type="ORF">HZA61_00365</name>
</gene>
<feature type="region of interest" description="Disordered" evidence="2">
    <location>
        <begin position="168"/>
        <end position="191"/>
    </location>
</feature>
<evidence type="ECO:0000313" key="5">
    <source>
        <dbReference type="EMBL" id="MBI5167916.1"/>
    </source>
</evidence>
<organism evidence="5 6">
    <name type="scientific">Eiseniibacteriota bacterium</name>
    <dbReference type="NCBI Taxonomy" id="2212470"/>
    <lineage>
        <taxon>Bacteria</taxon>
        <taxon>Candidatus Eiseniibacteriota</taxon>
    </lineage>
</organism>
<evidence type="ECO:0000259" key="4">
    <source>
        <dbReference type="Pfam" id="PF13435"/>
    </source>
</evidence>
<evidence type="ECO:0000256" key="1">
    <source>
        <dbReference type="ARBA" id="ARBA00022729"/>
    </source>
</evidence>